<organism evidence="3">
    <name type="scientific">Trichodesmium erythraeum (strain IMS101)</name>
    <dbReference type="NCBI Taxonomy" id="203124"/>
    <lineage>
        <taxon>Bacteria</taxon>
        <taxon>Bacillati</taxon>
        <taxon>Cyanobacteriota</taxon>
        <taxon>Cyanophyceae</taxon>
        <taxon>Oscillatoriophycideae</taxon>
        <taxon>Oscillatoriales</taxon>
        <taxon>Microcoleaceae</taxon>
        <taxon>Trichodesmium</taxon>
    </lineage>
</organism>
<dbReference type="Pfam" id="PF19960">
    <property type="entry name" value="EAD7"/>
    <property type="match status" value="1"/>
</dbReference>
<gene>
    <name evidence="3" type="ordered locus">Tery_2075</name>
</gene>
<dbReference type="InterPro" id="IPR045450">
    <property type="entry name" value="VMAP_C"/>
</dbReference>
<dbReference type="OrthoDB" id="8479370at2"/>
<dbReference type="KEGG" id="ter:Tery_2075"/>
<evidence type="ECO:0000259" key="2">
    <source>
        <dbReference type="Pfam" id="PF20028"/>
    </source>
</evidence>
<evidence type="ECO:0000259" key="1">
    <source>
        <dbReference type="Pfam" id="PF19960"/>
    </source>
</evidence>
<proteinExistence type="predicted"/>
<dbReference type="STRING" id="203124.Tery_2075"/>
<feature type="domain" description="Effector-associated" evidence="1">
    <location>
        <begin position="8"/>
        <end position="71"/>
    </location>
</feature>
<protein>
    <submittedName>
        <fullName evidence="3">Uncharacterized protein</fullName>
    </submittedName>
</protein>
<dbReference type="Pfam" id="PF20028">
    <property type="entry name" value="VMAP-C"/>
    <property type="match status" value="1"/>
</dbReference>
<sequence>MKYDLKLIRNLINKALGPDEFEDLVFYSFHDVYSQFINGQSKNQRFRILFDYIDKHEKIDDLLNEIQEINPKAFNEFETDRQEQTNLSGSRNKEDKAINDLGEYLQNQSFEKLEKIYLSCRPEMADKTVKNIDDILTQLNRIIPLKKYRLIIPFVVGIQQQVSDSNLQKTLDKWLEEYGNFFGYSEFKETATPNFRKSSPDTQNPKLLESYLLIELKKKNYSSLQIQSWFWSSQLIRNIQEKDLIEREYLSKKLTELIDESNKRMKKIGSKDLRIELFLDTNLLIESNSYFDWLEVTKLNRPAKMCKQYIVTFRLAERLKYTAQDLGGAWQRKWENLNSNQGNVVDFYHTDDYELGLNKTVGIKLNKLSELTKFFDLIVLNSLPLAIWSRRDLQTISCQNEINRILRNVQGNFNQLPKEVTDERKKAKGEEHIGKHICLLWDNPERMPPEPSEPKYALSS</sequence>
<dbReference type="InterPro" id="IPR045435">
    <property type="entry name" value="EAD7"/>
</dbReference>
<dbReference type="RefSeq" id="WP_011611687.1">
    <property type="nucleotide sequence ID" value="NC_008312.1"/>
</dbReference>
<dbReference type="HOGENOM" id="CLU_544918_0_0_3"/>
<name>Q113K8_TRIEI</name>
<evidence type="ECO:0000313" key="3">
    <source>
        <dbReference type="EMBL" id="ABG51316.1"/>
    </source>
</evidence>
<dbReference type="eggNOG" id="COG4782">
    <property type="taxonomic scope" value="Bacteria"/>
</dbReference>
<dbReference type="AlphaFoldDB" id="Q113K8"/>
<dbReference type="EMBL" id="CP000393">
    <property type="protein sequence ID" value="ABG51316.1"/>
    <property type="molecule type" value="Genomic_DNA"/>
</dbReference>
<feature type="domain" description="vWA-MoxR associated protein C-terminal" evidence="2">
    <location>
        <begin position="241"/>
        <end position="444"/>
    </location>
</feature>
<reference evidence="3" key="1">
    <citation type="submission" date="2006-06" db="EMBL/GenBank/DDBJ databases">
        <title>Complete sequence of Trichodesmium erythraeum IMS101.</title>
        <authorList>
            <consortium name="US DOE Joint Genome Institute"/>
            <person name="Copeland A."/>
            <person name="Lucas S."/>
            <person name="Lapidus A."/>
            <person name="Barry K."/>
            <person name="Detter J.C."/>
            <person name="Glavina del Rio T."/>
            <person name="Hammon N."/>
            <person name="Israni S."/>
            <person name="Dalin E."/>
            <person name="Tice H."/>
            <person name="Pitluck S."/>
            <person name="Kiss H."/>
            <person name="Munk A.C."/>
            <person name="Brettin T."/>
            <person name="Bruce D."/>
            <person name="Han C."/>
            <person name="Tapia R."/>
            <person name="Gilna P."/>
            <person name="Schmutz J."/>
            <person name="Larimer F."/>
            <person name="Land M."/>
            <person name="Hauser L."/>
            <person name="Kyrpides N."/>
            <person name="Kim E."/>
            <person name="Richardson P."/>
        </authorList>
    </citation>
    <scope>NUCLEOTIDE SEQUENCE [LARGE SCALE GENOMIC DNA]</scope>
    <source>
        <strain evidence="3">IMS101</strain>
    </source>
</reference>
<accession>Q113K8</accession>
<dbReference type="eggNOG" id="COG0265">
    <property type="taxonomic scope" value="Bacteria"/>
</dbReference>